<dbReference type="PROSITE" id="PS51352">
    <property type="entry name" value="THIOREDOXIN_2"/>
    <property type="match status" value="1"/>
</dbReference>
<dbReference type="GO" id="GO:0005737">
    <property type="term" value="C:cytoplasm"/>
    <property type="evidence" value="ECO:0007669"/>
    <property type="project" value="TreeGrafter"/>
</dbReference>
<dbReference type="AlphaFoldDB" id="A0A095VMY5"/>
<sequence>MSTQTRVPEVTFKCRVRDESIGGDNPYRWEDKTTADIFGGKKVVLFALPGAFTPTCSSNHLPRYDELYEEFKAQGVDEVVCLSVNDAFVMFKWGNEQGNKNIFLLPDGNGEFSRKMGMLVDKSNLGFGMRSWRYSMLVNDGVIEKLFVEPDYGDNCPTDPFEVSDADTMLAYLKGTESAGVSEPRKAFVG</sequence>
<name>A0A095VMY5_9GAMM</name>
<dbReference type="EC" id="1.11.1.27" evidence="4"/>
<keyword evidence="2 4" id="KW-0560">Oxidoreductase</keyword>
<evidence type="ECO:0000259" key="5">
    <source>
        <dbReference type="PROSITE" id="PS51352"/>
    </source>
</evidence>
<comment type="catalytic activity">
    <reaction evidence="4">
        <text>a hydroperoxide + 2 glutathione = an alcohol + glutathione disulfide + H2O</text>
        <dbReference type="Rhea" id="RHEA:62632"/>
        <dbReference type="ChEBI" id="CHEBI:15377"/>
        <dbReference type="ChEBI" id="CHEBI:30879"/>
        <dbReference type="ChEBI" id="CHEBI:35924"/>
        <dbReference type="ChEBI" id="CHEBI:57925"/>
        <dbReference type="ChEBI" id="CHEBI:58297"/>
        <dbReference type="EC" id="1.11.1.27"/>
    </reaction>
</comment>
<dbReference type="HOGENOM" id="CLU_072440_2_0_6"/>
<comment type="similarity">
    <text evidence="4">Belongs to the peroxiredoxin family. Prx5 subfamily.</text>
</comment>
<accession>A0A095VMY5</accession>
<gene>
    <name evidence="6" type="ORF">HRUBRA_02708</name>
</gene>
<dbReference type="GO" id="GO:0042744">
    <property type="term" value="P:hydrogen peroxide catabolic process"/>
    <property type="evidence" value="ECO:0007669"/>
    <property type="project" value="TreeGrafter"/>
</dbReference>
<dbReference type="PANTHER" id="PTHR10430">
    <property type="entry name" value="PEROXIREDOXIN"/>
    <property type="match status" value="1"/>
</dbReference>
<dbReference type="Pfam" id="PF08534">
    <property type="entry name" value="Redoxin"/>
    <property type="match status" value="1"/>
</dbReference>
<dbReference type="STRING" id="1265313.HRUBRA_02708"/>
<dbReference type="eggNOG" id="COG0678">
    <property type="taxonomic scope" value="Bacteria"/>
</dbReference>
<proteinExistence type="inferred from homology"/>
<keyword evidence="4" id="KW-0676">Redox-active center</keyword>
<dbReference type="Proteomes" id="UP000029640">
    <property type="component" value="Unassembled WGS sequence"/>
</dbReference>
<dbReference type="RefSeq" id="WP_035514134.1">
    <property type="nucleotide sequence ID" value="NZ_KN234747.1"/>
</dbReference>
<dbReference type="InterPro" id="IPR037944">
    <property type="entry name" value="PRX5-like"/>
</dbReference>
<comment type="caution">
    <text evidence="6">The sequence shown here is derived from an EMBL/GenBank/DDBJ whole genome shotgun (WGS) entry which is preliminary data.</text>
</comment>
<dbReference type="GO" id="GO:0034599">
    <property type="term" value="P:cellular response to oxidative stress"/>
    <property type="evidence" value="ECO:0007669"/>
    <property type="project" value="InterPro"/>
</dbReference>
<evidence type="ECO:0000256" key="2">
    <source>
        <dbReference type="ARBA" id="ARBA00023002"/>
    </source>
</evidence>
<dbReference type="InterPro" id="IPR013740">
    <property type="entry name" value="Redoxin"/>
</dbReference>
<dbReference type="GO" id="GO:0008379">
    <property type="term" value="F:thioredoxin peroxidase activity"/>
    <property type="evidence" value="ECO:0007669"/>
    <property type="project" value="InterPro"/>
</dbReference>
<feature type="active site" description="Cysteine sulfenic acid (-SOH) intermediate" evidence="3">
    <location>
        <position position="56"/>
    </location>
</feature>
<keyword evidence="4" id="KW-0049">Antioxidant</keyword>
<dbReference type="Gene3D" id="3.40.30.10">
    <property type="entry name" value="Glutaredoxin"/>
    <property type="match status" value="1"/>
</dbReference>
<keyword evidence="1 4" id="KW-0575">Peroxidase</keyword>
<dbReference type="GO" id="GO:0045454">
    <property type="term" value="P:cell redox homeostasis"/>
    <property type="evidence" value="ECO:0007669"/>
    <property type="project" value="TreeGrafter"/>
</dbReference>
<comment type="function">
    <text evidence="4">Thiol-specific peroxidase that catalyzes the reduction of hydrogen peroxide and organic hydroperoxides to water and alcohols, respectively. Plays a role in cell protection against oxidative stress by detoxifying peroxides.</text>
</comment>
<dbReference type="PANTHER" id="PTHR10430:SF16">
    <property type="entry name" value="PEROXIREDOXIN-5, MITOCHONDRIAL"/>
    <property type="match status" value="1"/>
</dbReference>
<protein>
    <recommendedName>
        <fullName evidence="4">Glutathione-dependent peroxiredoxin</fullName>
        <ecNumber evidence="4">1.11.1.27</ecNumber>
    </recommendedName>
</protein>
<dbReference type="PATRIC" id="fig|1265313.6.peg.2667"/>
<dbReference type="EMBL" id="AUVB01000085">
    <property type="protein sequence ID" value="KGE02730.1"/>
    <property type="molecule type" value="Genomic_DNA"/>
</dbReference>
<keyword evidence="7" id="KW-1185">Reference proteome</keyword>
<evidence type="ECO:0000256" key="3">
    <source>
        <dbReference type="PIRSR" id="PIRSR637944-1"/>
    </source>
</evidence>
<dbReference type="SUPFAM" id="SSF52833">
    <property type="entry name" value="Thioredoxin-like"/>
    <property type="match status" value="1"/>
</dbReference>
<organism evidence="6 7">
    <name type="scientific">Pseudohaliea rubra DSM 19751</name>
    <dbReference type="NCBI Taxonomy" id="1265313"/>
    <lineage>
        <taxon>Bacteria</taxon>
        <taxon>Pseudomonadati</taxon>
        <taxon>Pseudomonadota</taxon>
        <taxon>Gammaproteobacteria</taxon>
        <taxon>Cellvibrionales</taxon>
        <taxon>Halieaceae</taxon>
        <taxon>Pseudohaliea</taxon>
    </lineage>
</organism>
<evidence type="ECO:0000313" key="7">
    <source>
        <dbReference type="Proteomes" id="UP000029640"/>
    </source>
</evidence>
<feature type="domain" description="Thioredoxin" evidence="5">
    <location>
        <begin position="1"/>
        <end position="171"/>
    </location>
</feature>
<evidence type="ECO:0000313" key="6">
    <source>
        <dbReference type="EMBL" id="KGE02730.1"/>
    </source>
</evidence>
<dbReference type="CDD" id="cd03013">
    <property type="entry name" value="PRX5_like"/>
    <property type="match status" value="1"/>
</dbReference>
<reference evidence="6 7" key="1">
    <citation type="journal article" date="2014" name="Genome Announc.">
        <title>Genome Sequence of Gammaproteobacterial Pseudohaliea rubra Type Strain DSM 19751, Isolated from Coastal Seawater of the Mediterranean Sea.</title>
        <authorList>
            <person name="Spring S."/>
            <person name="Fiebig A."/>
            <person name="Riedel T."/>
            <person name="Goker M."/>
            <person name="Klenk H.P."/>
        </authorList>
    </citation>
    <scope>NUCLEOTIDE SEQUENCE [LARGE SCALE GENOMIC DNA]</scope>
    <source>
        <strain evidence="6 7">DSM 19751</strain>
    </source>
</reference>
<evidence type="ECO:0000256" key="1">
    <source>
        <dbReference type="ARBA" id="ARBA00022559"/>
    </source>
</evidence>
<dbReference type="InterPro" id="IPR036249">
    <property type="entry name" value="Thioredoxin-like_sf"/>
</dbReference>
<dbReference type="InterPro" id="IPR013766">
    <property type="entry name" value="Thioredoxin_domain"/>
</dbReference>
<dbReference type="OrthoDB" id="9800621at2"/>
<evidence type="ECO:0000256" key="4">
    <source>
        <dbReference type="RuleBase" id="RU366011"/>
    </source>
</evidence>